<sequence length="24" mass="2699">MLKVESQGADLLSLTLVMRQRGRP</sequence>
<protein>
    <submittedName>
        <fullName evidence="1">Uncharacterized protein</fullName>
    </submittedName>
</protein>
<dbReference type="Proteomes" id="UP000485058">
    <property type="component" value="Unassembled WGS sequence"/>
</dbReference>
<organism evidence="1 2">
    <name type="scientific">Haematococcus lacustris</name>
    <name type="common">Green alga</name>
    <name type="synonym">Haematococcus pluvialis</name>
    <dbReference type="NCBI Taxonomy" id="44745"/>
    <lineage>
        <taxon>Eukaryota</taxon>
        <taxon>Viridiplantae</taxon>
        <taxon>Chlorophyta</taxon>
        <taxon>core chlorophytes</taxon>
        <taxon>Chlorophyceae</taxon>
        <taxon>CS clade</taxon>
        <taxon>Chlamydomonadales</taxon>
        <taxon>Haematococcaceae</taxon>
        <taxon>Haematococcus</taxon>
    </lineage>
</organism>
<gene>
    <name evidence="1" type="ORF">HaLaN_32280</name>
</gene>
<feature type="non-terminal residue" evidence="1">
    <location>
        <position position="1"/>
    </location>
</feature>
<dbReference type="AlphaFoldDB" id="A0A6A0AKG8"/>
<evidence type="ECO:0000313" key="1">
    <source>
        <dbReference type="EMBL" id="GFH32975.1"/>
    </source>
</evidence>
<comment type="caution">
    <text evidence="1">The sequence shown here is derived from an EMBL/GenBank/DDBJ whole genome shotgun (WGS) entry which is preliminary data.</text>
</comment>
<feature type="non-terminal residue" evidence="1">
    <location>
        <position position="24"/>
    </location>
</feature>
<proteinExistence type="predicted"/>
<name>A0A6A0AKG8_HAELA</name>
<dbReference type="EMBL" id="BLLF01007490">
    <property type="protein sequence ID" value="GFH32975.1"/>
    <property type="molecule type" value="Genomic_DNA"/>
</dbReference>
<reference evidence="1 2" key="1">
    <citation type="submission" date="2020-02" db="EMBL/GenBank/DDBJ databases">
        <title>Draft genome sequence of Haematococcus lacustris strain NIES-144.</title>
        <authorList>
            <person name="Morimoto D."/>
            <person name="Nakagawa S."/>
            <person name="Yoshida T."/>
            <person name="Sawayama S."/>
        </authorList>
    </citation>
    <scope>NUCLEOTIDE SEQUENCE [LARGE SCALE GENOMIC DNA]</scope>
    <source>
        <strain evidence="1 2">NIES-144</strain>
    </source>
</reference>
<accession>A0A6A0AKG8</accession>
<keyword evidence="2" id="KW-1185">Reference proteome</keyword>
<evidence type="ECO:0000313" key="2">
    <source>
        <dbReference type="Proteomes" id="UP000485058"/>
    </source>
</evidence>